<dbReference type="Gene3D" id="3.40.50.2000">
    <property type="entry name" value="Glycogen Phosphorylase B"/>
    <property type="match status" value="2"/>
</dbReference>
<dbReference type="InterPro" id="IPR028098">
    <property type="entry name" value="Glyco_trans_4-like_N"/>
</dbReference>
<dbReference type="EMBL" id="LFWU01000058">
    <property type="protein sequence ID" value="KON32651.1"/>
    <property type="molecule type" value="Genomic_DNA"/>
</dbReference>
<evidence type="ECO:0000259" key="2">
    <source>
        <dbReference type="Pfam" id="PF13439"/>
    </source>
</evidence>
<name>A0A0M0BWW4_9ARCH</name>
<keyword evidence="3" id="KW-0808">Transferase</keyword>
<accession>A0A0M0BWW4</accession>
<dbReference type="SUPFAM" id="SSF53756">
    <property type="entry name" value="UDP-Glycosyltransferase/glycogen phosphorylase"/>
    <property type="match status" value="1"/>
</dbReference>
<gene>
    <name evidence="3" type="ORF">AC477_02635</name>
</gene>
<evidence type="ECO:0000313" key="3">
    <source>
        <dbReference type="EMBL" id="KON32651.1"/>
    </source>
</evidence>
<evidence type="ECO:0000259" key="1">
    <source>
        <dbReference type="Pfam" id="PF00534"/>
    </source>
</evidence>
<dbReference type="Pfam" id="PF00534">
    <property type="entry name" value="Glycos_transf_1"/>
    <property type="match status" value="1"/>
</dbReference>
<dbReference type="Proteomes" id="UP000037237">
    <property type="component" value="Unassembled WGS sequence"/>
</dbReference>
<sequence length="422" mass="47266">MVYEYPPKIVGGLGTYAAEITRKFVLLGHDVTVFTMNDDKGSLPTRELLRGIEIHRPVHIDVSDSLPDVVAEDVKKWGRGIKFFSKILMYNYLSAAKLINELVRDEDFKFDLVVSHDWLSIIAGITIRRELGIPLAFHVHSSERGRTLGNGSGVVSSIENRGAQMADMVITVSYAMQDELIKDGFPADKIRVCYNGVDPTKYSPKQVSQERIKEIKRNYGLKDDDIMVLFVGRLVWIKGADKLIRAMPQILQKIPNAKLVVVGLGDMRDYLEGLVRNLNLEDVVKFRFEFIPEEERIAHYAACDVAAFPSLYEPFGIVTLEAMSMEKPVVVGAAGTSGMREIVSISGPDHCGFHINPNDPSDIAWGIISSLEDPEKKLKLGRNGRKRVLDMFSWDAAAKSTIQRYTELLNPKRSKPSITDVL</sequence>
<dbReference type="GO" id="GO:0016757">
    <property type="term" value="F:glycosyltransferase activity"/>
    <property type="evidence" value="ECO:0007669"/>
    <property type="project" value="InterPro"/>
</dbReference>
<organism evidence="3 4">
    <name type="scientific">miscellaneous Crenarchaeota group-1 archaeon SG8-32-1</name>
    <dbReference type="NCBI Taxonomy" id="1685124"/>
    <lineage>
        <taxon>Archaea</taxon>
        <taxon>Candidatus Bathyarchaeota</taxon>
        <taxon>MCG-1</taxon>
    </lineage>
</organism>
<dbReference type="InterPro" id="IPR050194">
    <property type="entry name" value="Glycosyltransferase_grp1"/>
</dbReference>
<dbReference type="InterPro" id="IPR001296">
    <property type="entry name" value="Glyco_trans_1"/>
</dbReference>
<feature type="domain" description="Glycosyl transferase family 1" evidence="1">
    <location>
        <begin position="213"/>
        <end position="387"/>
    </location>
</feature>
<dbReference type="PANTHER" id="PTHR45947">
    <property type="entry name" value="SULFOQUINOVOSYL TRANSFERASE SQD2"/>
    <property type="match status" value="1"/>
</dbReference>
<comment type="caution">
    <text evidence="3">The sequence shown here is derived from an EMBL/GenBank/DDBJ whole genome shotgun (WGS) entry which is preliminary data.</text>
</comment>
<evidence type="ECO:0000313" key="4">
    <source>
        <dbReference type="Proteomes" id="UP000037237"/>
    </source>
</evidence>
<feature type="domain" description="Glycosyltransferase subfamily 4-like N-terminal" evidence="2">
    <location>
        <begin position="10"/>
        <end position="200"/>
    </location>
</feature>
<proteinExistence type="predicted"/>
<dbReference type="CDD" id="cd03801">
    <property type="entry name" value="GT4_PimA-like"/>
    <property type="match status" value="1"/>
</dbReference>
<dbReference type="PANTHER" id="PTHR45947:SF3">
    <property type="entry name" value="SULFOQUINOVOSYL TRANSFERASE SQD2"/>
    <property type="match status" value="1"/>
</dbReference>
<protein>
    <submittedName>
        <fullName evidence="3">Glycosyl transferase family 1</fullName>
    </submittedName>
</protein>
<dbReference type="AlphaFoldDB" id="A0A0M0BWW4"/>
<reference evidence="3 4" key="1">
    <citation type="submission" date="2015-06" db="EMBL/GenBank/DDBJ databases">
        <title>New insights into the roles of widespread benthic archaea in carbon and nitrogen cycling.</title>
        <authorList>
            <person name="Lazar C.S."/>
            <person name="Baker B.J."/>
            <person name="Seitz K.W."/>
            <person name="Hyde A.S."/>
            <person name="Dick G.J."/>
            <person name="Hinrichs K.-U."/>
            <person name="Teske A.P."/>
        </authorList>
    </citation>
    <scope>NUCLEOTIDE SEQUENCE [LARGE SCALE GENOMIC DNA]</scope>
    <source>
        <strain evidence="3">SG8-32-1</strain>
    </source>
</reference>
<dbReference type="Pfam" id="PF13439">
    <property type="entry name" value="Glyco_transf_4"/>
    <property type="match status" value="1"/>
</dbReference>